<name>A0A2H5BQ49_9CAUD</name>
<accession>A0A2H5BQ49</accession>
<evidence type="ECO:0000313" key="2">
    <source>
        <dbReference type="Proteomes" id="UP000240283"/>
    </source>
</evidence>
<dbReference type="Proteomes" id="UP000240283">
    <property type="component" value="Segment"/>
</dbReference>
<proteinExistence type="predicted"/>
<evidence type="ECO:0000313" key="1">
    <source>
        <dbReference type="EMBL" id="AUG88461.1"/>
    </source>
</evidence>
<keyword evidence="2" id="KW-1185">Reference proteome</keyword>
<protein>
    <submittedName>
        <fullName evidence="1">Uncharacterized protein</fullName>
    </submittedName>
</protein>
<organism evidence="1 2">
    <name type="scientific">Vibrio phage Vp_R1</name>
    <dbReference type="NCBI Taxonomy" id="2059867"/>
    <lineage>
        <taxon>Viruses</taxon>
        <taxon>Duplodnaviria</taxon>
        <taxon>Heunggongvirae</taxon>
        <taxon>Uroviricota</taxon>
        <taxon>Caudoviricetes</taxon>
        <taxon>Grimontviridae</taxon>
        <taxon>Dalianvirus</taxon>
        <taxon>Dalianvirus R1</taxon>
    </lineage>
</organism>
<gene>
    <name evidence="1" type="ORF">VPR_097</name>
</gene>
<dbReference type="EMBL" id="MG603697">
    <property type="protein sequence ID" value="AUG88461.1"/>
    <property type="molecule type" value="Genomic_DNA"/>
</dbReference>
<reference evidence="1 2" key="1">
    <citation type="submission" date="2017-12" db="EMBL/GenBank/DDBJ databases">
        <title>Genomic analysis of a novel phage Vp_R1 lytic to Vibrio parahaemolyticus.</title>
        <authorList>
            <person name="Ren H."/>
            <person name="Li Z."/>
        </authorList>
    </citation>
    <scope>NUCLEOTIDE SEQUENCE [LARGE SCALE GENOMIC DNA]</scope>
</reference>
<sequence length="91" mass="10369">MVFYFGILVFLSIVVMLVAMSATDVKAMEYVQPRPVVTVVEEYEIPFDITPSVEERLLNVAKYCTTDGALEEFGSTSHCNEYYLLMIESDR</sequence>